<proteinExistence type="predicted"/>
<evidence type="ECO:0000313" key="1">
    <source>
        <dbReference type="EMBL" id="KAA0972459.1"/>
    </source>
</evidence>
<gene>
    <name evidence="1" type="ORF">FPY71_05045</name>
</gene>
<dbReference type="Proteomes" id="UP000324738">
    <property type="component" value="Unassembled WGS sequence"/>
</dbReference>
<comment type="caution">
    <text evidence="1">The sequence shown here is derived from an EMBL/GenBank/DDBJ whole genome shotgun (WGS) entry which is preliminary data.</text>
</comment>
<sequence length="191" mass="21046">MSIVSGKSTINPAWTRTPIRLDPAVADRKISFDIMDGEELVSYRVDRRGAVVRRMYGGSNVPVSVPLAPSAFRGVAARAMEEAAGHVTVTLELLHEDASLSVPLLVATDLFDVAADWRSWADLFALPMLMVEADGTVTALDDTLGQLRAASPADRRRNYHKGRRPRFLVRRKPGGLAMRMKIEGHEIIARK</sequence>
<dbReference type="OrthoDB" id="8449893at2"/>
<dbReference type="AlphaFoldDB" id="A0A5B0E4V2"/>
<dbReference type="EMBL" id="VTWH01000001">
    <property type="protein sequence ID" value="KAA0972459.1"/>
    <property type="molecule type" value="Genomic_DNA"/>
</dbReference>
<evidence type="ECO:0000313" key="2">
    <source>
        <dbReference type="Proteomes" id="UP000324738"/>
    </source>
</evidence>
<accession>A0A5B0E4V2</accession>
<dbReference type="RefSeq" id="WP_149298192.1">
    <property type="nucleotide sequence ID" value="NZ_VTWH01000001.1"/>
</dbReference>
<keyword evidence="2" id="KW-1185">Reference proteome</keyword>
<dbReference type="Pfam" id="PF19596">
    <property type="entry name" value="DUF6101"/>
    <property type="match status" value="1"/>
</dbReference>
<dbReference type="InterPro" id="IPR046083">
    <property type="entry name" value="DUF6101"/>
</dbReference>
<name>A0A5B0E4V2_9HYPH</name>
<protein>
    <submittedName>
        <fullName evidence="1">Uncharacterized protein</fullName>
    </submittedName>
</protein>
<reference evidence="1 2" key="1">
    <citation type="submission" date="2019-08" db="EMBL/GenBank/DDBJ databases">
        <title>Aureimonas fodiniaquatilis sp. nov., isolated from a coal mine wastewater.</title>
        <authorList>
            <person name="Kim W."/>
        </authorList>
    </citation>
    <scope>NUCLEOTIDE SEQUENCE [LARGE SCALE GENOMIC DNA]</scope>
    <source>
        <strain evidence="1 2">CAU 1482</strain>
    </source>
</reference>
<organism evidence="1 2">
    <name type="scientific">Aureimonas fodinaquatilis</name>
    <dbReference type="NCBI Taxonomy" id="2565783"/>
    <lineage>
        <taxon>Bacteria</taxon>
        <taxon>Pseudomonadati</taxon>
        <taxon>Pseudomonadota</taxon>
        <taxon>Alphaproteobacteria</taxon>
        <taxon>Hyphomicrobiales</taxon>
        <taxon>Aurantimonadaceae</taxon>
        <taxon>Aureimonas</taxon>
    </lineage>
</organism>